<evidence type="ECO:0000256" key="13">
    <source>
        <dbReference type="RuleBase" id="RU003357"/>
    </source>
</evidence>
<protein>
    <submittedName>
        <fullName evidence="18">TonB-dependent hemoglobin/transferrin/lactoferrin receptor family protein</fullName>
    </submittedName>
</protein>
<comment type="caution">
    <text evidence="18">The sequence shown here is derived from an EMBL/GenBank/DDBJ whole genome shotgun (WGS) entry which is preliminary data.</text>
</comment>
<name>D4DTE8_NEIEG</name>
<comment type="subcellular location">
    <subcellularLocation>
        <location evidence="1 11">Cell outer membrane</location>
        <topology evidence="1 11">Multi-pass membrane protein</topology>
    </subcellularLocation>
</comment>
<evidence type="ECO:0000256" key="11">
    <source>
        <dbReference type="PROSITE-ProRule" id="PRU01360"/>
    </source>
</evidence>
<dbReference type="GO" id="GO:0044718">
    <property type="term" value="P:siderophore transmembrane transport"/>
    <property type="evidence" value="ECO:0007669"/>
    <property type="project" value="TreeGrafter"/>
</dbReference>
<keyword evidence="4 11" id="KW-1134">Transmembrane beta strand</keyword>
<evidence type="ECO:0000256" key="6">
    <source>
        <dbReference type="ARBA" id="ARBA00022729"/>
    </source>
</evidence>
<evidence type="ECO:0000256" key="12">
    <source>
        <dbReference type="PROSITE-ProRule" id="PRU10144"/>
    </source>
</evidence>
<dbReference type="InterPro" id="IPR010949">
    <property type="entry name" value="TonB_Hb/transfer/lactofer_rcpt"/>
</dbReference>
<evidence type="ECO:0000256" key="3">
    <source>
        <dbReference type="ARBA" id="ARBA00022448"/>
    </source>
</evidence>
<keyword evidence="9 18" id="KW-0675">Receptor</keyword>
<dbReference type="NCBIfam" id="TIGR01786">
    <property type="entry name" value="TonB-hemlactrns"/>
    <property type="match status" value="1"/>
</dbReference>
<dbReference type="STRING" id="546263.NELON_05700"/>
<feature type="short sequence motif" description="TonB C-terminal box" evidence="12">
    <location>
        <begin position="802"/>
        <end position="819"/>
    </location>
</feature>
<organism evidence="18 19">
    <name type="scientific">Neisseria elongata subsp. glycolytica ATCC 29315</name>
    <dbReference type="NCBI Taxonomy" id="546263"/>
    <lineage>
        <taxon>Bacteria</taxon>
        <taxon>Pseudomonadati</taxon>
        <taxon>Pseudomonadota</taxon>
        <taxon>Betaproteobacteria</taxon>
        <taxon>Neisseriales</taxon>
        <taxon>Neisseriaceae</taxon>
        <taxon>Neisseria</taxon>
    </lineage>
</organism>
<sequence>MMPDTRHFQRKQNNMKHNKMTPIALSVGLLFCCAAHAADSVEPVEKSDALKQVTVKGRRNAPMPVERANTESIQQQMVRDNRDLVRYSPDVGVADQGRHQKGFAVRGVEDNRVGISIDGVSLPDSEENSLYKRYGNLNTSRQSIDPELARSIEIVKGADSFNQGSGNLGGGVNYRTLEAADIVTDNKAGVLLRSGYASKNREWVNTVGTGYQGEKAEAVLLYSHRHGHEMESRGGYTIPEDSPKTRDYGSSRQIPDAAKHKSHSFLAKWAWRFNDNHRAGISLSGQQGNNYIIEDSAVTSSSRWRESDDRSKRRTWNAFYEFTPDSEWLALIKADLDYQKAVSSAYNYEGTRDRYDYWGNFEPRKPSDDNIRIFTTRLKRLSLRADSQPLPLWGTKQTLSFKTSVSERKFDVLHRDRLYDNGWLPYTEETMMYPTKTVQYNFSLHDRIVFNDIFSGYAGIRYDHTKVSPQGDPVLDHLNKSNPYSRLVPYLNGLLCRNCYYPKPADSTFKGWSWVVGADAKLNDVWQLGYSIGTGFRVPNASEMYFDYRGNAAGEWLSNPNLKAERSLTQNLRLNGNGKAGNLAVNLHHTRYKDFLYEQETLVSEANPFYPWLSPNQYRYKPFQQMQNMDNAKIYGIEMTGRLNLNSFTPIPEGWKLFGTLGYSRGNLSGDADLLSIQPFKTVVGIDYEQPAGKWGVFTRLTHQGAKHAGDAKYKNCNGERSDEGVCTYDTWPHLSKSAWVFDMFGYYKPGKNLTFRAGVYNLFNRKYHTWDSLRGLNITGGLVNSVGSRPNRTYGGYPGLERFYAPGRNYSVSLEWKF</sequence>
<keyword evidence="7 13" id="KW-0798">TonB box</keyword>
<feature type="signal peptide" evidence="15">
    <location>
        <begin position="1"/>
        <end position="37"/>
    </location>
</feature>
<dbReference type="Gene3D" id="2.170.130.10">
    <property type="entry name" value="TonB-dependent receptor, plug domain"/>
    <property type="match status" value="1"/>
</dbReference>
<dbReference type="Gene3D" id="2.40.170.20">
    <property type="entry name" value="TonB-dependent receptor, beta-barrel domain"/>
    <property type="match status" value="1"/>
</dbReference>
<evidence type="ECO:0000256" key="7">
    <source>
        <dbReference type="ARBA" id="ARBA00023077"/>
    </source>
</evidence>
<evidence type="ECO:0000256" key="10">
    <source>
        <dbReference type="ARBA" id="ARBA00023237"/>
    </source>
</evidence>
<evidence type="ECO:0000256" key="8">
    <source>
        <dbReference type="ARBA" id="ARBA00023136"/>
    </source>
</evidence>
<comment type="similarity">
    <text evidence="2 11 13">Belongs to the TonB-dependent receptor family.</text>
</comment>
<proteinExistence type="inferred from homology"/>
<feature type="chain" id="PRO_5003055772" evidence="15">
    <location>
        <begin position="38"/>
        <end position="819"/>
    </location>
</feature>
<dbReference type="PROSITE" id="PS52016">
    <property type="entry name" value="TONB_DEPENDENT_REC_3"/>
    <property type="match status" value="1"/>
</dbReference>
<dbReference type="InterPro" id="IPR037066">
    <property type="entry name" value="Plug_dom_sf"/>
</dbReference>
<evidence type="ECO:0000313" key="18">
    <source>
        <dbReference type="EMBL" id="EFE48882.1"/>
    </source>
</evidence>
<evidence type="ECO:0000256" key="14">
    <source>
        <dbReference type="SAM" id="MobiDB-lite"/>
    </source>
</evidence>
<dbReference type="Pfam" id="PF00593">
    <property type="entry name" value="TonB_dep_Rec_b-barrel"/>
    <property type="match status" value="1"/>
</dbReference>
<dbReference type="Pfam" id="PF07715">
    <property type="entry name" value="Plug"/>
    <property type="match status" value="1"/>
</dbReference>
<reference evidence="18 19" key="1">
    <citation type="submission" date="2010-02" db="EMBL/GenBank/DDBJ databases">
        <authorList>
            <person name="Weinstock G."/>
            <person name="Sodergren E."/>
            <person name="Clifton S."/>
            <person name="Fulton L."/>
            <person name="Fulton B."/>
            <person name="Courtney L."/>
            <person name="Fronick C."/>
            <person name="Harrison M."/>
            <person name="Strong C."/>
            <person name="Farmer C."/>
            <person name="Delahaunty K."/>
            <person name="Markovic C."/>
            <person name="Hall O."/>
            <person name="Minx P."/>
            <person name="Tomlinson C."/>
            <person name="Mitreva M."/>
            <person name="Nelson J."/>
            <person name="Hou S."/>
            <person name="Wollam A."/>
            <person name="Pepin K.H."/>
            <person name="Johnson M."/>
            <person name="Bhonagiri V."/>
            <person name="Zhang X."/>
            <person name="Suruliraj S."/>
            <person name="Warren W."/>
            <person name="Chinwalla A."/>
            <person name="Mardis E.R."/>
            <person name="Wilson R.K."/>
        </authorList>
    </citation>
    <scope>NUCLEOTIDE SEQUENCE [LARGE SCALE GENOMIC DNA]</scope>
    <source>
        <strain evidence="18 19">ATCC 29315</strain>
    </source>
</reference>
<feature type="region of interest" description="Disordered" evidence="14">
    <location>
        <begin position="230"/>
        <end position="252"/>
    </location>
</feature>
<feature type="domain" description="TonB-dependent receptor plug" evidence="17">
    <location>
        <begin position="59"/>
        <end position="170"/>
    </location>
</feature>
<feature type="domain" description="TonB-dependent receptor-like beta-barrel" evidence="16">
    <location>
        <begin position="282"/>
        <end position="763"/>
    </location>
</feature>
<keyword evidence="8 11" id="KW-0472">Membrane</keyword>
<dbReference type="InterPro" id="IPR039426">
    <property type="entry name" value="TonB-dep_rcpt-like"/>
</dbReference>
<accession>D4DTE8</accession>
<dbReference type="PROSITE" id="PS01156">
    <property type="entry name" value="TONB_DEPENDENT_REC_2"/>
    <property type="match status" value="1"/>
</dbReference>
<evidence type="ECO:0000256" key="1">
    <source>
        <dbReference type="ARBA" id="ARBA00004571"/>
    </source>
</evidence>
<dbReference type="SUPFAM" id="SSF56935">
    <property type="entry name" value="Porins"/>
    <property type="match status" value="1"/>
</dbReference>
<dbReference type="PANTHER" id="PTHR30069">
    <property type="entry name" value="TONB-DEPENDENT OUTER MEMBRANE RECEPTOR"/>
    <property type="match status" value="1"/>
</dbReference>
<keyword evidence="10 11" id="KW-0998">Cell outer membrane</keyword>
<evidence type="ECO:0000256" key="9">
    <source>
        <dbReference type="ARBA" id="ARBA00023170"/>
    </source>
</evidence>
<dbReference type="EMBL" id="ADBF01000232">
    <property type="protein sequence ID" value="EFE48882.1"/>
    <property type="molecule type" value="Genomic_DNA"/>
</dbReference>
<evidence type="ECO:0000256" key="5">
    <source>
        <dbReference type="ARBA" id="ARBA00022692"/>
    </source>
</evidence>
<evidence type="ECO:0000256" key="4">
    <source>
        <dbReference type="ARBA" id="ARBA00022452"/>
    </source>
</evidence>
<evidence type="ECO:0000313" key="19">
    <source>
        <dbReference type="Proteomes" id="UP000005536"/>
    </source>
</evidence>
<gene>
    <name evidence="18" type="ORF">NEIELOOT_02353</name>
</gene>
<evidence type="ECO:0000256" key="2">
    <source>
        <dbReference type="ARBA" id="ARBA00009810"/>
    </source>
</evidence>
<dbReference type="InterPro" id="IPR000531">
    <property type="entry name" value="Beta-barrel_TonB"/>
</dbReference>
<dbReference type="InterPro" id="IPR012910">
    <property type="entry name" value="Plug_dom"/>
</dbReference>
<evidence type="ECO:0000259" key="16">
    <source>
        <dbReference type="Pfam" id="PF00593"/>
    </source>
</evidence>
<dbReference type="GO" id="GO:0015344">
    <property type="term" value="F:siderophore uptake transmembrane transporter activity"/>
    <property type="evidence" value="ECO:0007669"/>
    <property type="project" value="TreeGrafter"/>
</dbReference>
<keyword evidence="3 11" id="KW-0813">Transport</keyword>
<dbReference type="PANTHER" id="PTHR30069:SF29">
    <property type="entry name" value="HEMOGLOBIN AND HEMOGLOBIN-HAPTOGLOBIN-BINDING PROTEIN 1-RELATED"/>
    <property type="match status" value="1"/>
</dbReference>
<evidence type="ECO:0000259" key="17">
    <source>
        <dbReference type="Pfam" id="PF07715"/>
    </source>
</evidence>
<dbReference type="InterPro" id="IPR036942">
    <property type="entry name" value="Beta-barrel_TonB_sf"/>
</dbReference>
<dbReference type="AlphaFoldDB" id="D4DTE8"/>
<keyword evidence="5 11" id="KW-0812">Transmembrane</keyword>
<dbReference type="Proteomes" id="UP000005536">
    <property type="component" value="Unassembled WGS sequence"/>
</dbReference>
<evidence type="ECO:0000256" key="15">
    <source>
        <dbReference type="SAM" id="SignalP"/>
    </source>
</evidence>
<dbReference type="InterPro" id="IPR010917">
    <property type="entry name" value="TonB_rcpt_CS"/>
</dbReference>
<dbReference type="CDD" id="cd01347">
    <property type="entry name" value="ligand_gated_channel"/>
    <property type="match status" value="1"/>
</dbReference>
<dbReference type="GO" id="GO:0009279">
    <property type="term" value="C:cell outer membrane"/>
    <property type="evidence" value="ECO:0007669"/>
    <property type="project" value="UniProtKB-SubCell"/>
</dbReference>
<keyword evidence="6 15" id="KW-0732">Signal</keyword>